<dbReference type="InterPro" id="IPR036388">
    <property type="entry name" value="WH-like_DNA-bd_sf"/>
</dbReference>
<proteinExistence type="predicted"/>
<gene>
    <name evidence="1" type="ORF">GJ654_05210</name>
</gene>
<dbReference type="InterPro" id="IPR036390">
    <property type="entry name" value="WH_DNA-bd_sf"/>
</dbReference>
<dbReference type="InterPro" id="IPR021660">
    <property type="entry name" value="DUF3253"/>
</dbReference>
<organism evidence="1 2">
    <name type="scientific">Rhodoblastus acidophilus</name>
    <name type="common">Rhodopseudomonas acidophila</name>
    <dbReference type="NCBI Taxonomy" id="1074"/>
    <lineage>
        <taxon>Bacteria</taxon>
        <taxon>Pseudomonadati</taxon>
        <taxon>Pseudomonadota</taxon>
        <taxon>Alphaproteobacteria</taxon>
        <taxon>Hyphomicrobiales</taxon>
        <taxon>Rhodoblastaceae</taxon>
        <taxon>Rhodoblastus</taxon>
    </lineage>
</organism>
<dbReference type="AlphaFoldDB" id="A0A6N8DIR7"/>
<accession>A0A6N8DIR7</accession>
<dbReference type="Proteomes" id="UP000439113">
    <property type="component" value="Unassembled WGS sequence"/>
</dbReference>
<comment type="caution">
    <text evidence="1">The sequence shown here is derived from an EMBL/GenBank/DDBJ whole genome shotgun (WGS) entry which is preliminary data.</text>
</comment>
<dbReference type="EMBL" id="WNKS01000003">
    <property type="protein sequence ID" value="MTV30390.1"/>
    <property type="molecule type" value="Genomic_DNA"/>
</dbReference>
<dbReference type="SUPFAM" id="SSF46785">
    <property type="entry name" value="Winged helix' DNA-binding domain"/>
    <property type="match status" value="1"/>
</dbReference>
<protein>
    <submittedName>
        <fullName evidence="1">DUF3253 domain-containing protein</fullName>
    </submittedName>
</protein>
<evidence type="ECO:0000313" key="1">
    <source>
        <dbReference type="EMBL" id="MTV30390.1"/>
    </source>
</evidence>
<dbReference type="Pfam" id="PF11625">
    <property type="entry name" value="DUF3253"/>
    <property type="match status" value="1"/>
</dbReference>
<evidence type="ECO:0000313" key="2">
    <source>
        <dbReference type="Proteomes" id="UP000439113"/>
    </source>
</evidence>
<name>A0A6N8DIR7_RHOAC</name>
<reference evidence="1 2" key="1">
    <citation type="submission" date="2019-11" db="EMBL/GenBank/DDBJ databases">
        <title>Whole-genome sequence of a Rhodoblastus acidophilus DSM 142.</title>
        <authorList>
            <person name="Kyndt J.A."/>
            <person name="Meyer T.E."/>
        </authorList>
    </citation>
    <scope>NUCLEOTIDE SEQUENCE [LARGE SCALE GENOMIC DNA]</scope>
    <source>
        <strain evidence="1 2">DSM 142</strain>
    </source>
</reference>
<dbReference type="RefSeq" id="WP_155445050.1">
    <property type="nucleotide sequence ID" value="NZ_JAOQNR010000003.1"/>
</dbReference>
<dbReference type="Gene3D" id="1.10.10.10">
    <property type="entry name" value="Winged helix-like DNA-binding domain superfamily/Winged helix DNA-binding domain"/>
    <property type="match status" value="1"/>
</dbReference>
<sequence>MSDLSETILDLCRAVGPEKTICPTDAAKSFAEKRGEDDLGWRNHLVQVRRAAVALALEGRLVIYRKGKPVDPEDFRGVYRLGVPRAD</sequence>
<dbReference type="OrthoDB" id="7631458at2"/>